<dbReference type="AlphaFoldDB" id="A0A0F9F7N5"/>
<comment type="caution">
    <text evidence="1">The sequence shown here is derived from an EMBL/GenBank/DDBJ whole genome shotgun (WGS) entry which is preliminary data.</text>
</comment>
<reference evidence="1" key="1">
    <citation type="journal article" date="2015" name="Nature">
        <title>Complex archaea that bridge the gap between prokaryotes and eukaryotes.</title>
        <authorList>
            <person name="Spang A."/>
            <person name="Saw J.H."/>
            <person name="Jorgensen S.L."/>
            <person name="Zaremba-Niedzwiedzka K."/>
            <person name="Martijn J."/>
            <person name="Lind A.E."/>
            <person name="van Eijk R."/>
            <person name="Schleper C."/>
            <person name="Guy L."/>
            <person name="Ettema T.J."/>
        </authorList>
    </citation>
    <scope>NUCLEOTIDE SEQUENCE</scope>
</reference>
<gene>
    <name evidence="1" type="ORF">LCGC14_1986540</name>
</gene>
<dbReference type="Pfam" id="PF14284">
    <property type="entry name" value="PcfJ"/>
    <property type="match status" value="1"/>
</dbReference>
<dbReference type="InterPro" id="IPR025586">
    <property type="entry name" value="PcfJ"/>
</dbReference>
<accession>A0A0F9F7N5</accession>
<sequence length="318" mass="37461">MGKSTKKRQETKAAAEEHFVEWFASTKNSGKSYRGVVGASIIPKYVSRYKKRQLRDYDNWTYRGKSHKIEKQQIELIRHAFAKYRVPRFLEQIFISEDKDKFDTFSKWYLAVAQGESLYKTCTRGILSKKETHFFIQAPDDLSVRQAIWWARAVAISNDIGIARRITQTAIARADYKNEFWIDVHRFFTNNPVPLKELEELLDYVISAHAENDNWTIKKRSLEAIRRHSERWHRDMSKLQYIGGGAWDGMDIPLRRYKTGKFDPNPQHNTETRWVIYEIRTGNELAREGNRMRHCVSGYKPRCMSGQCAIFTMRSNTM</sequence>
<protein>
    <submittedName>
        <fullName evidence="1">Uncharacterized protein</fullName>
    </submittedName>
</protein>
<organism evidence="1">
    <name type="scientific">marine sediment metagenome</name>
    <dbReference type="NCBI Taxonomy" id="412755"/>
    <lineage>
        <taxon>unclassified sequences</taxon>
        <taxon>metagenomes</taxon>
        <taxon>ecological metagenomes</taxon>
    </lineage>
</organism>
<feature type="non-terminal residue" evidence="1">
    <location>
        <position position="318"/>
    </location>
</feature>
<dbReference type="EMBL" id="LAZR01022323">
    <property type="protein sequence ID" value="KKL82258.1"/>
    <property type="molecule type" value="Genomic_DNA"/>
</dbReference>
<proteinExistence type="predicted"/>
<evidence type="ECO:0000313" key="1">
    <source>
        <dbReference type="EMBL" id="KKL82258.1"/>
    </source>
</evidence>
<name>A0A0F9F7N5_9ZZZZ</name>